<sequence>MSSPVPDSVASPSLDTSSELADIPSSPPFFENQQGLWDYLEANPHITHPYPSMKDVRYVEIPDSEDETTQARGSAMSEDQWQYVLRQRAIMPKNISHPTGEIRDAPHETINVVAEETAGVRKDTGVSTIAETVGAQHDTIAVENVDEAAARDPSAERGKNNGRQKRRKRNLVEVSLEEDLNEKHKRRKNLLVRVPDMGEGNFKLEIELSERGGKIGLTMGAI</sequence>
<feature type="compositionally biased region" description="Low complexity" evidence="1">
    <location>
        <begin position="1"/>
        <end position="13"/>
    </location>
</feature>
<dbReference type="EMBL" id="JABXXO010000013">
    <property type="protein sequence ID" value="KAF7761923.1"/>
    <property type="molecule type" value="Genomic_DNA"/>
</dbReference>
<evidence type="ECO:0000256" key="1">
    <source>
        <dbReference type="SAM" id="MobiDB-lite"/>
    </source>
</evidence>
<name>A0A8H7C4B0_AGABI</name>
<protein>
    <submittedName>
        <fullName evidence="2">Uncharacterized protein</fullName>
    </submittedName>
</protein>
<feature type="region of interest" description="Disordered" evidence="1">
    <location>
        <begin position="147"/>
        <end position="170"/>
    </location>
</feature>
<evidence type="ECO:0000313" key="2">
    <source>
        <dbReference type="EMBL" id="KAF7761923.1"/>
    </source>
</evidence>
<feature type="region of interest" description="Disordered" evidence="1">
    <location>
        <begin position="1"/>
        <end position="29"/>
    </location>
</feature>
<feature type="compositionally biased region" description="Basic and acidic residues" evidence="1">
    <location>
        <begin position="148"/>
        <end position="159"/>
    </location>
</feature>
<gene>
    <name evidence="2" type="ORF">Agabi119p4_9915</name>
</gene>
<reference evidence="2 3" key="1">
    <citation type="journal article" name="Sci. Rep.">
        <title>Telomere-to-telomere assembled and centromere annotated genomes of the two main subspecies of the button mushroom Agaricus bisporus reveal especially polymorphic chromosome ends.</title>
        <authorList>
            <person name="Sonnenberg A.S.M."/>
            <person name="Sedaghat-Telgerd N."/>
            <person name="Lavrijssen B."/>
            <person name="Ohm R.A."/>
            <person name="Hendrickx P.M."/>
            <person name="Scholtmeijer K."/>
            <person name="Baars J.J.P."/>
            <person name="van Peer A."/>
        </authorList>
    </citation>
    <scope>NUCLEOTIDE SEQUENCE [LARGE SCALE GENOMIC DNA]</scope>
    <source>
        <strain evidence="2 3">H119_p4</strain>
    </source>
</reference>
<evidence type="ECO:0000313" key="3">
    <source>
        <dbReference type="Proteomes" id="UP000629468"/>
    </source>
</evidence>
<accession>A0A8H7C4B0</accession>
<proteinExistence type="predicted"/>
<feature type="compositionally biased region" description="Basic residues" evidence="1">
    <location>
        <begin position="160"/>
        <end position="169"/>
    </location>
</feature>
<organism evidence="2 3">
    <name type="scientific">Agaricus bisporus var. burnettii</name>
    <dbReference type="NCBI Taxonomy" id="192524"/>
    <lineage>
        <taxon>Eukaryota</taxon>
        <taxon>Fungi</taxon>
        <taxon>Dikarya</taxon>
        <taxon>Basidiomycota</taxon>
        <taxon>Agaricomycotina</taxon>
        <taxon>Agaricomycetes</taxon>
        <taxon>Agaricomycetidae</taxon>
        <taxon>Agaricales</taxon>
        <taxon>Agaricineae</taxon>
        <taxon>Agaricaceae</taxon>
        <taxon>Agaricus</taxon>
    </lineage>
</organism>
<dbReference type="Proteomes" id="UP000629468">
    <property type="component" value="Unassembled WGS sequence"/>
</dbReference>
<dbReference type="AlphaFoldDB" id="A0A8H7C4B0"/>
<comment type="caution">
    <text evidence="2">The sequence shown here is derived from an EMBL/GenBank/DDBJ whole genome shotgun (WGS) entry which is preliminary data.</text>
</comment>